<organism evidence="6 7">
    <name type="scientific">Paenibacillus pectinilyticus</name>
    <dbReference type="NCBI Taxonomy" id="512399"/>
    <lineage>
        <taxon>Bacteria</taxon>
        <taxon>Bacillati</taxon>
        <taxon>Bacillota</taxon>
        <taxon>Bacilli</taxon>
        <taxon>Bacillales</taxon>
        <taxon>Paenibacillaceae</taxon>
        <taxon>Paenibacillus</taxon>
    </lineage>
</organism>
<dbReference type="PANTHER" id="PTHR34298:SF2">
    <property type="entry name" value="SEGREGATION AND CONDENSATION PROTEIN B"/>
    <property type="match status" value="1"/>
</dbReference>
<comment type="subcellular location">
    <subcellularLocation>
        <location evidence="5">Cytoplasm</location>
    </subcellularLocation>
    <text evidence="5">Associated with two foci at the outer edges of the nucleoid region in young cells, and at four foci within both cell halves in older cells.</text>
</comment>
<gene>
    <name evidence="5" type="primary">scpB</name>
    <name evidence="6" type="ORF">A8709_32180</name>
</gene>
<dbReference type="Gene3D" id="1.10.10.10">
    <property type="entry name" value="Winged helix-like DNA-binding domain superfamily/Winged helix DNA-binding domain"/>
    <property type="match status" value="2"/>
</dbReference>
<comment type="function">
    <text evidence="5">Participates in chromosomal partition during cell division. May act via the formation of a condensin-like complex containing Smc and ScpA that pull DNA away from mid-cell into both cell halves.</text>
</comment>
<dbReference type="InterPro" id="IPR005234">
    <property type="entry name" value="ScpB_csome_segregation"/>
</dbReference>
<comment type="caution">
    <text evidence="6">The sequence shown here is derived from an EMBL/GenBank/DDBJ whole genome shotgun (WGS) entry which is preliminary data.</text>
</comment>
<reference evidence="7" key="1">
    <citation type="submission" date="2016-05" db="EMBL/GenBank/DDBJ databases">
        <title>Paenibacillus oryzae. sp. nov., isolated from the rice root.</title>
        <authorList>
            <person name="Zhang J."/>
            <person name="Zhang X."/>
        </authorList>
    </citation>
    <scope>NUCLEOTIDE SEQUENCE [LARGE SCALE GENOMIC DNA]</scope>
    <source>
        <strain evidence="7">KCTC13222</strain>
    </source>
</reference>
<evidence type="ECO:0000313" key="7">
    <source>
        <dbReference type="Proteomes" id="UP000093309"/>
    </source>
</evidence>
<dbReference type="SUPFAM" id="SSF46785">
    <property type="entry name" value="Winged helix' DNA-binding domain"/>
    <property type="match status" value="2"/>
</dbReference>
<dbReference type="PANTHER" id="PTHR34298">
    <property type="entry name" value="SEGREGATION AND CONDENSATION PROTEIN B"/>
    <property type="match status" value="1"/>
</dbReference>
<dbReference type="EMBL" id="LYPC01000027">
    <property type="protein sequence ID" value="OCT12484.1"/>
    <property type="molecule type" value="Genomic_DNA"/>
</dbReference>
<comment type="similarity">
    <text evidence="5">Belongs to the ScpB family.</text>
</comment>
<dbReference type="GO" id="GO:0005737">
    <property type="term" value="C:cytoplasm"/>
    <property type="evidence" value="ECO:0007669"/>
    <property type="project" value="UniProtKB-SubCell"/>
</dbReference>
<dbReference type="InterPro" id="IPR036388">
    <property type="entry name" value="WH-like_DNA-bd_sf"/>
</dbReference>
<dbReference type="GO" id="GO:0051304">
    <property type="term" value="P:chromosome separation"/>
    <property type="evidence" value="ECO:0007669"/>
    <property type="project" value="InterPro"/>
</dbReference>
<dbReference type="InterPro" id="IPR036390">
    <property type="entry name" value="WH_DNA-bd_sf"/>
</dbReference>
<name>A0A1C0ZWI9_9BACL</name>
<sequence>MISSFKPKRRELTLTLNFQQMKSIIEGLLFASGDEGLDIKQIAEVMELDAYVIKDLLKDMRTDFKRKGRGVQIVEVAGSYQLTTLAEHAPYFERLAYSPSRSSLSQAALETLSIVAYKQPITRVEIEEIRGVKCDRALATLTSKDLITEVGRADAVGRPILYGTSKQFLEYFGLSSIQELPDSANFQGNFDLEEETRMLFDRLGGDQKQLTLEDVSDEHGE</sequence>
<evidence type="ECO:0000256" key="2">
    <source>
        <dbReference type="ARBA" id="ARBA00022618"/>
    </source>
</evidence>
<dbReference type="Proteomes" id="UP000093309">
    <property type="component" value="Unassembled WGS sequence"/>
</dbReference>
<dbReference type="GO" id="GO:0006260">
    <property type="term" value="P:DNA replication"/>
    <property type="evidence" value="ECO:0007669"/>
    <property type="project" value="UniProtKB-UniRule"/>
</dbReference>
<evidence type="ECO:0000256" key="3">
    <source>
        <dbReference type="ARBA" id="ARBA00022829"/>
    </source>
</evidence>
<keyword evidence="3 5" id="KW-0159">Chromosome partition</keyword>
<comment type="subunit">
    <text evidence="5">Homodimer. Homodimerization may be required to stabilize the binding of ScpA to the Smc head domains. Component of a cohesin-like complex composed of ScpA, ScpB and the Smc homodimer, in which ScpA and ScpB bind to the head domain of Smc. The presence of the three proteins is required for the association of the complex with DNA.</text>
</comment>
<evidence type="ECO:0000256" key="4">
    <source>
        <dbReference type="ARBA" id="ARBA00023306"/>
    </source>
</evidence>
<dbReference type="NCBIfam" id="TIGR00281">
    <property type="entry name" value="SMC-Scp complex subunit ScpB"/>
    <property type="match status" value="1"/>
</dbReference>
<dbReference type="AlphaFoldDB" id="A0A1C0ZWI9"/>
<dbReference type="HAMAP" id="MF_01804">
    <property type="entry name" value="ScpB"/>
    <property type="match status" value="1"/>
</dbReference>
<keyword evidence="7" id="KW-1185">Reference proteome</keyword>
<dbReference type="PIRSF" id="PIRSF019345">
    <property type="entry name" value="ScpB"/>
    <property type="match status" value="1"/>
</dbReference>
<keyword evidence="1 5" id="KW-0963">Cytoplasm</keyword>
<keyword evidence="4 5" id="KW-0131">Cell cycle</keyword>
<dbReference type="STRING" id="512399.A8709_32180"/>
<dbReference type="GO" id="GO:0051301">
    <property type="term" value="P:cell division"/>
    <property type="evidence" value="ECO:0007669"/>
    <property type="project" value="UniProtKB-KW"/>
</dbReference>
<evidence type="ECO:0000256" key="1">
    <source>
        <dbReference type="ARBA" id="ARBA00022490"/>
    </source>
</evidence>
<accession>A0A1C0ZWI9</accession>
<keyword evidence="2 5" id="KW-0132">Cell division</keyword>
<protein>
    <recommendedName>
        <fullName evidence="5">Segregation and condensation protein B</fullName>
    </recommendedName>
</protein>
<evidence type="ECO:0000313" key="6">
    <source>
        <dbReference type="EMBL" id="OCT12484.1"/>
    </source>
</evidence>
<evidence type="ECO:0000256" key="5">
    <source>
        <dbReference type="HAMAP-Rule" id="MF_01804"/>
    </source>
</evidence>
<dbReference type="Pfam" id="PF04079">
    <property type="entry name" value="SMC_ScpB"/>
    <property type="match status" value="1"/>
</dbReference>
<proteinExistence type="inferred from homology"/>